<reference evidence="2" key="1">
    <citation type="submission" date="2008-03" db="EMBL/GenBank/DDBJ databases">
        <title>Complete sequence of Thermoproteus neutrophilus V24Sta.</title>
        <authorList>
            <consortium name="US DOE Joint Genome Institute"/>
            <person name="Copeland A."/>
            <person name="Lucas S."/>
            <person name="Lapidus A."/>
            <person name="Glavina del Rio T."/>
            <person name="Dalin E."/>
            <person name="Tice H."/>
            <person name="Bruce D."/>
            <person name="Goodwin L."/>
            <person name="Pitluck S."/>
            <person name="Sims D."/>
            <person name="Brettin T."/>
            <person name="Detter J.C."/>
            <person name="Han C."/>
            <person name="Kuske C.R."/>
            <person name="Schmutz J."/>
            <person name="Larimer F."/>
            <person name="Land M."/>
            <person name="Hauser L."/>
            <person name="Kyrpides N."/>
            <person name="Mikhailova N."/>
            <person name="Biddle J.F."/>
            <person name="Zhang Z."/>
            <person name="Fitz-Gibbon S.T."/>
            <person name="Lowe T.M."/>
            <person name="Saltikov C."/>
            <person name="House C.H."/>
            <person name="Richardson P."/>
        </authorList>
    </citation>
    <scope>NUCLEOTIDE SEQUENCE [LARGE SCALE GENOMIC DNA]</scope>
    <source>
        <strain evidence="2">V24Sta</strain>
    </source>
</reference>
<evidence type="ECO:0000313" key="2">
    <source>
        <dbReference type="EMBL" id="ACB40052.1"/>
    </source>
</evidence>
<dbReference type="InterPro" id="IPR025272">
    <property type="entry name" value="SocA_Panacea"/>
</dbReference>
<dbReference type="Proteomes" id="UP000001694">
    <property type="component" value="Chromosome"/>
</dbReference>
<dbReference type="eggNOG" id="arCOG07011">
    <property type="taxonomic scope" value="Archaea"/>
</dbReference>
<dbReference type="HOGENOM" id="CLU_1521936_0_0_2"/>
<dbReference type="Pfam" id="PF13274">
    <property type="entry name" value="SocA_Panacea"/>
    <property type="match status" value="1"/>
</dbReference>
<protein>
    <recommendedName>
        <fullName evidence="1">Antitoxin SocA-like Panacea domain-containing protein</fullName>
    </recommendedName>
</protein>
<sequence length="188" mass="21750">MGVVEVGRRALLYLVVSHWRRWGEVWGKKKVQKLMFLVEHWDGGRGVSRSLGLTGYGFVVWLYGPYSPQVDEDLEWLVEEGYISERVYGYDSYHSVVADGEVVRLGFYDDDKSPKVIYVYRPTWRARFVRVEEKLRARIDAVVDKFGRYTANELEILTTAMLGVEKRKTLGKRVDEIVQLGGGTRNTH</sequence>
<gene>
    <name evidence="2" type="ordered locus">Tneu_1121</name>
</gene>
<evidence type="ECO:0000259" key="1">
    <source>
        <dbReference type="Pfam" id="PF13274"/>
    </source>
</evidence>
<accession>B1YE39</accession>
<dbReference type="KEGG" id="tne:Tneu_1121"/>
<evidence type="ECO:0000313" key="3">
    <source>
        <dbReference type="Proteomes" id="UP000001694"/>
    </source>
</evidence>
<proteinExistence type="predicted"/>
<organism evidence="2 3">
    <name type="scientific">Pyrobaculum neutrophilum (strain DSM 2338 / JCM 9278 / NBRC 100436 / V24Sta)</name>
    <name type="common">Thermoproteus neutrophilus</name>
    <dbReference type="NCBI Taxonomy" id="444157"/>
    <lineage>
        <taxon>Archaea</taxon>
        <taxon>Thermoproteota</taxon>
        <taxon>Thermoprotei</taxon>
        <taxon>Thermoproteales</taxon>
        <taxon>Thermoproteaceae</taxon>
        <taxon>Pyrobaculum</taxon>
    </lineage>
</organism>
<dbReference type="STRING" id="444157.Tneu_1121"/>
<dbReference type="AlphaFoldDB" id="B1YE39"/>
<name>B1YE39_PYRNV</name>
<feature type="domain" description="Antitoxin SocA-like Panacea" evidence="1">
    <location>
        <begin position="31"/>
        <end position="158"/>
    </location>
</feature>
<dbReference type="EMBL" id="CP001014">
    <property type="protein sequence ID" value="ACB40052.1"/>
    <property type="molecule type" value="Genomic_DNA"/>
</dbReference>
<keyword evidence="3" id="KW-1185">Reference proteome</keyword>